<dbReference type="PANTHER" id="PTHR43025">
    <property type="entry name" value="MONOGALACTOSYLDIACYLGLYCEROL SYNTHASE"/>
    <property type="match status" value="1"/>
</dbReference>
<gene>
    <name evidence="7" type="ORF">ACFSUN_10205</name>
</gene>
<dbReference type="RefSeq" id="WP_379561906.1">
    <property type="nucleotide sequence ID" value="NZ_JBHUMX010000035.1"/>
</dbReference>
<feature type="domain" description="Glycosyl transferase family 28 C-terminal" evidence="5">
    <location>
        <begin position="202"/>
        <end position="343"/>
    </location>
</feature>
<feature type="domain" description="Diacylglycerol glucosyltransferase N-terminal" evidence="6">
    <location>
        <begin position="17"/>
        <end position="183"/>
    </location>
</feature>
<dbReference type="EMBL" id="JBHUMX010000035">
    <property type="protein sequence ID" value="MFD2629148.1"/>
    <property type="molecule type" value="Genomic_DNA"/>
</dbReference>
<evidence type="ECO:0000256" key="3">
    <source>
        <dbReference type="ARBA" id="ARBA00022676"/>
    </source>
</evidence>
<evidence type="ECO:0000256" key="2">
    <source>
        <dbReference type="ARBA" id="ARBA00006962"/>
    </source>
</evidence>
<comment type="caution">
    <text evidence="7">The sequence shown here is derived from an EMBL/GenBank/DDBJ whole genome shotgun (WGS) entry which is preliminary data.</text>
</comment>
<evidence type="ECO:0000259" key="5">
    <source>
        <dbReference type="Pfam" id="PF04101"/>
    </source>
</evidence>
<dbReference type="PANTHER" id="PTHR43025:SF3">
    <property type="entry name" value="MONOGALACTOSYLDIACYLGLYCEROL SYNTHASE 1, CHLOROPLASTIC"/>
    <property type="match status" value="1"/>
</dbReference>
<keyword evidence="4" id="KW-0808">Transferase</keyword>
<dbReference type="Pfam" id="PF06925">
    <property type="entry name" value="MGDG_synth"/>
    <property type="match status" value="1"/>
</dbReference>
<dbReference type="Proteomes" id="UP001597451">
    <property type="component" value="Unassembled WGS sequence"/>
</dbReference>
<proteinExistence type="inferred from homology"/>
<evidence type="ECO:0000256" key="4">
    <source>
        <dbReference type="ARBA" id="ARBA00022679"/>
    </source>
</evidence>
<accession>A0ABW5Q0G7</accession>
<keyword evidence="8" id="KW-1185">Reference proteome</keyword>
<dbReference type="InterPro" id="IPR050519">
    <property type="entry name" value="Glycosyltransf_28_UgtP"/>
</dbReference>
<organism evidence="7 8">
    <name type="scientific">Oceanobacillus kapialis</name>
    <dbReference type="NCBI Taxonomy" id="481353"/>
    <lineage>
        <taxon>Bacteria</taxon>
        <taxon>Bacillati</taxon>
        <taxon>Bacillota</taxon>
        <taxon>Bacilli</taxon>
        <taxon>Bacillales</taxon>
        <taxon>Bacillaceae</taxon>
        <taxon>Oceanobacillus</taxon>
    </lineage>
</organism>
<comment type="similarity">
    <text evidence="2">Belongs to the glycosyltransferase 28 family.</text>
</comment>
<reference evidence="8" key="1">
    <citation type="journal article" date="2019" name="Int. J. Syst. Evol. Microbiol.">
        <title>The Global Catalogue of Microorganisms (GCM) 10K type strain sequencing project: providing services to taxonomists for standard genome sequencing and annotation.</title>
        <authorList>
            <consortium name="The Broad Institute Genomics Platform"/>
            <consortium name="The Broad Institute Genome Sequencing Center for Infectious Disease"/>
            <person name="Wu L."/>
            <person name="Ma J."/>
        </authorList>
    </citation>
    <scope>NUCLEOTIDE SEQUENCE [LARGE SCALE GENOMIC DNA]</scope>
    <source>
        <strain evidence="8">TISTR 1858</strain>
    </source>
</reference>
<evidence type="ECO:0000259" key="6">
    <source>
        <dbReference type="Pfam" id="PF06925"/>
    </source>
</evidence>
<dbReference type="SUPFAM" id="SSF53756">
    <property type="entry name" value="UDP-Glycosyltransferase/glycogen phosphorylase"/>
    <property type="match status" value="1"/>
</dbReference>
<keyword evidence="3" id="KW-0328">Glycosyltransferase</keyword>
<evidence type="ECO:0000313" key="8">
    <source>
        <dbReference type="Proteomes" id="UP001597451"/>
    </source>
</evidence>
<evidence type="ECO:0000256" key="1">
    <source>
        <dbReference type="ARBA" id="ARBA00004370"/>
    </source>
</evidence>
<comment type="subcellular location">
    <subcellularLocation>
        <location evidence="1">Membrane</location>
    </subcellularLocation>
</comment>
<protein>
    <submittedName>
        <fullName evidence="7">Glycosyltransferase</fullName>
    </submittedName>
</protein>
<dbReference type="InterPro" id="IPR007235">
    <property type="entry name" value="Glyco_trans_28_C"/>
</dbReference>
<dbReference type="InterPro" id="IPR009695">
    <property type="entry name" value="Diacylglyc_glucosyltr_N"/>
</dbReference>
<name>A0ABW5Q0G7_9BACI</name>
<dbReference type="Gene3D" id="3.40.50.2000">
    <property type="entry name" value="Glycogen Phosphorylase B"/>
    <property type="match status" value="1"/>
</dbReference>
<sequence>MEREVLFLPFLKMASGHHHVADTLMEETIKINHDINTSKVDILSYSFGVVEKMVSSFYMKWIHLFPTSYDRLYYYLAFRNVAKRSRALHYELLFSSNFQKLVTRKNPSLLFCTHALPSNIAASLKQRGKLDSVVVNVYTDFFINRVWGIKGVDYHLVPSLTVKKFLVELGVEEAHIFLTGIPVHHAFQPAPPRKEETGQYAVLVTGGNMGAGSLENLLPENSQSSSLQYYILCGNNEKLYKRLLARKNEHIIPIPYISSKQQMNELYDKVDAVLTKPGGVTVSECLIKQKPIFVSHALPGQERINKEELEKHGLMMQLTSDKSVEEQIISYLENEEAMNLYQQSVGEFHGHLDKRNLGEILEEIMEKSISR</sequence>
<dbReference type="Pfam" id="PF04101">
    <property type="entry name" value="Glyco_tran_28_C"/>
    <property type="match status" value="1"/>
</dbReference>
<evidence type="ECO:0000313" key="7">
    <source>
        <dbReference type="EMBL" id="MFD2629148.1"/>
    </source>
</evidence>